<keyword evidence="2" id="KW-0812">Transmembrane</keyword>
<dbReference type="PANTHER" id="PTHR38687">
    <property type="entry name" value="CELL DIVISION PROTEIN DEDD-RELATED"/>
    <property type="match status" value="1"/>
</dbReference>
<organism evidence="4">
    <name type="scientific">marine sediment metagenome</name>
    <dbReference type="NCBI Taxonomy" id="412755"/>
    <lineage>
        <taxon>unclassified sequences</taxon>
        <taxon>metagenomes</taxon>
        <taxon>ecological metagenomes</taxon>
    </lineage>
</organism>
<feature type="transmembrane region" description="Helical" evidence="2">
    <location>
        <begin position="28"/>
        <end position="49"/>
    </location>
</feature>
<feature type="compositionally biased region" description="Low complexity" evidence="1">
    <location>
        <begin position="149"/>
        <end position="160"/>
    </location>
</feature>
<dbReference type="Pfam" id="PF05036">
    <property type="entry name" value="SPOR"/>
    <property type="match status" value="1"/>
</dbReference>
<dbReference type="GO" id="GO:0032153">
    <property type="term" value="C:cell division site"/>
    <property type="evidence" value="ECO:0007669"/>
    <property type="project" value="TreeGrafter"/>
</dbReference>
<dbReference type="GO" id="GO:0030428">
    <property type="term" value="C:cell septum"/>
    <property type="evidence" value="ECO:0007669"/>
    <property type="project" value="TreeGrafter"/>
</dbReference>
<dbReference type="GO" id="GO:0032506">
    <property type="term" value="P:cytokinetic process"/>
    <property type="evidence" value="ECO:0007669"/>
    <property type="project" value="TreeGrafter"/>
</dbReference>
<dbReference type="EMBL" id="LAZR01000014">
    <property type="protein sequence ID" value="KKO06882.1"/>
    <property type="molecule type" value="Genomic_DNA"/>
</dbReference>
<feature type="compositionally biased region" description="Low complexity" evidence="1">
    <location>
        <begin position="124"/>
        <end position="140"/>
    </location>
</feature>
<dbReference type="InterPro" id="IPR036680">
    <property type="entry name" value="SPOR-like_sf"/>
</dbReference>
<dbReference type="InterPro" id="IPR007730">
    <property type="entry name" value="SPOR-like_dom"/>
</dbReference>
<dbReference type="PANTHER" id="PTHR38687:SF1">
    <property type="entry name" value="CELL DIVISION PROTEIN DEDD"/>
    <property type="match status" value="1"/>
</dbReference>
<keyword evidence="2" id="KW-0472">Membrane</keyword>
<feature type="region of interest" description="Disordered" evidence="1">
    <location>
        <begin position="123"/>
        <end position="160"/>
    </location>
</feature>
<reference evidence="4" key="1">
    <citation type="journal article" date="2015" name="Nature">
        <title>Complex archaea that bridge the gap between prokaryotes and eukaryotes.</title>
        <authorList>
            <person name="Spang A."/>
            <person name="Saw J.H."/>
            <person name="Jorgensen S.L."/>
            <person name="Zaremba-Niedzwiedzka K."/>
            <person name="Martijn J."/>
            <person name="Lind A.E."/>
            <person name="van Eijk R."/>
            <person name="Schleper C."/>
            <person name="Guy L."/>
            <person name="Ettema T.J."/>
        </authorList>
    </citation>
    <scope>NUCLEOTIDE SEQUENCE</scope>
</reference>
<name>A0A0F9Y4R9_9ZZZZ</name>
<feature type="domain" description="SPOR" evidence="3">
    <location>
        <begin position="164"/>
        <end position="243"/>
    </location>
</feature>
<dbReference type="InterPro" id="IPR052521">
    <property type="entry name" value="Cell_div_SPOR-domain"/>
</dbReference>
<protein>
    <recommendedName>
        <fullName evidence="3">SPOR domain-containing protein</fullName>
    </recommendedName>
</protein>
<evidence type="ECO:0000256" key="1">
    <source>
        <dbReference type="SAM" id="MobiDB-lite"/>
    </source>
</evidence>
<keyword evidence="2" id="KW-1133">Transmembrane helix</keyword>
<dbReference type="Gene3D" id="3.30.70.1070">
    <property type="entry name" value="Sporulation related repeat"/>
    <property type="match status" value="1"/>
</dbReference>
<dbReference type="PROSITE" id="PS51724">
    <property type="entry name" value="SPOR"/>
    <property type="match status" value="1"/>
</dbReference>
<accession>A0A0F9Y4R9</accession>
<proteinExistence type="predicted"/>
<feature type="region of interest" description="Disordered" evidence="1">
    <location>
        <begin position="59"/>
        <end position="93"/>
    </location>
</feature>
<dbReference type="AlphaFoldDB" id="A0A0F9Y4R9"/>
<evidence type="ECO:0000313" key="4">
    <source>
        <dbReference type="EMBL" id="KKO06882.1"/>
    </source>
</evidence>
<dbReference type="SUPFAM" id="SSF110997">
    <property type="entry name" value="Sporulation related repeat"/>
    <property type="match status" value="1"/>
</dbReference>
<dbReference type="GO" id="GO:0042834">
    <property type="term" value="F:peptidoglycan binding"/>
    <property type="evidence" value="ECO:0007669"/>
    <property type="project" value="InterPro"/>
</dbReference>
<gene>
    <name evidence="4" type="ORF">LCGC14_0060660</name>
</gene>
<sequence length="245" mass="25980">MVQDFAKQRKRTPLAEPEPKPSASGQGLLLTGLLTGIAVGLFIGLLVYLSGVLPPAPGQENTLADNGDRPVTPAQAETGADTDGAGNDSDLSVEQEREAARLQLEFYQELPNYEVVVDATPVNAPRQPAQTAATPTTTTPSAGDRTDEAPATAAATTPAPEVTPASTAMFMLQAGAFRQQTAANAQANRLLALGLDARVRQETLPGRTLFLVQAGPYDTRDEMMQAERLLRNNSIESMRITLSQP</sequence>
<evidence type="ECO:0000259" key="3">
    <source>
        <dbReference type="PROSITE" id="PS51724"/>
    </source>
</evidence>
<feature type="region of interest" description="Disordered" evidence="1">
    <location>
        <begin position="1"/>
        <end position="25"/>
    </location>
</feature>
<evidence type="ECO:0000256" key="2">
    <source>
        <dbReference type="SAM" id="Phobius"/>
    </source>
</evidence>
<comment type="caution">
    <text evidence="4">The sequence shown here is derived from an EMBL/GenBank/DDBJ whole genome shotgun (WGS) entry which is preliminary data.</text>
</comment>